<dbReference type="EMBL" id="CP033219">
    <property type="protein sequence ID" value="AZV76947.1"/>
    <property type="molecule type" value="Genomic_DNA"/>
</dbReference>
<proteinExistence type="predicted"/>
<gene>
    <name evidence="1" type="ORF">EBB79_02910</name>
</gene>
<protein>
    <submittedName>
        <fullName evidence="1">Uncharacterized protein</fullName>
    </submittedName>
</protein>
<keyword evidence="2" id="KW-1185">Reference proteome</keyword>
<dbReference type="Proteomes" id="UP000283063">
    <property type="component" value="Chromosome"/>
</dbReference>
<evidence type="ECO:0000313" key="1">
    <source>
        <dbReference type="EMBL" id="AZV76947.1"/>
    </source>
</evidence>
<evidence type="ECO:0000313" key="2">
    <source>
        <dbReference type="Proteomes" id="UP000283063"/>
    </source>
</evidence>
<name>A0A3T0MYW6_9RHOB</name>
<dbReference type="KEGG" id="sedi:EBB79_02910"/>
<sequence>MIGILVMKFARTKVTRELVKLGLKTFEAENREQCVFQLVPLDVFVERSVSDSLFLADAFSLKEIDVETLLPLITIYQFKGVILIQTMRTSPFGPLFQEL</sequence>
<accession>A0A3T0MYW6</accession>
<dbReference type="AlphaFoldDB" id="A0A3T0MYW6"/>
<organism evidence="1 2">
    <name type="scientific">Parasedimentitalea marina</name>
    <dbReference type="NCBI Taxonomy" id="2483033"/>
    <lineage>
        <taxon>Bacteria</taxon>
        <taxon>Pseudomonadati</taxon>
        <taxon>Pseudomonadota</taxon>
        <taxon>Alphaproteobacteria</taxon>
        <taxon>Rhodobacterales</taxon>
        <taxon>Paracoccaceae</taxon>
        <taxon>Parasedimentitalea</taxon>
    </lineage>
</organism>
<reference evidence="1 2" key="1">
    <citation type="submission" date="2018-10" db="EMBL/GenBank/DDBJ databases">
        <title>Parasedimentitalea marina sp. nov., a psychrophilic bacterium isolated from deep seawater of the New Britain Trench.</title>
        <authorList>
            <person name="Cao J."/>
        </authorList>
    </citation>
    <scope>NUCLEOTIDE SEQUENCE [LARGE SCALE GENOMIC DNA]</scope>
    <source>
        <strain evidence="1 2">W43</strain>
    </source>
</reference>